<keyword evidence="4" id="KW-0539">Nucleus</keyword>
<feature type="compositionally biased region" description="Polar residues" evidence="5">
    <location>
        <begin position="41"/>
        <end position="57"/>
    </location>
</feature>
<evidence type="ECO:0000256" key="5">
    <source>
        <dbReference type="SAM" id="MobiDB-lite"/>
    </source>
</evidence>
<evidence type="ECO:0000256" key="3">
    <source>
        <dbReference type="ARBA" id="ARBA00022448"/>
    </source>
</evidence>
<dbReference type="AlphaFoldDB" id="A0A9N8Z6U1"/>
<evidence type="ECO:0000256" key="4">
    <source>
        <dbReference type="ARBA" id="ARBA00023242"/>
    </source>
</evidence>
<name>A0A9N8Z6U1_9GLOM</name>
<comment type="similarity">
    <text evidence="2">Belongs to the nucleoporin Nup133 family.</text>
</comment>
<organism evidence="6 7">
    <name type="scientific">Ambispora leptoticha</name>
    <dbReference type="NCBI Taxonomy" id="144679"/>
    <lineage>
        <taxon>Eukaryota</taxon>
        <taxon>Fungi</taxon>
        <taxon>Fungi incertae sedis</taxon>
        <taxon>Mucoromycota</taxon>
        <taxon>Glomeromycotina</taxon>
        <taxon>Glomeromycetes</taxon>
        <taxon>Archaeosporales</taxon>
        <taxon>Ambisporaceae</taxon>
        <taxon>Ambispora</taxon>
    </lineage>
</organism>
<dbReference type="Proteomes" id="UP000789508">
    <property type="component" value="Unassembled WGS sequence"/>
</dbReference>
<dbReference type="PANTHER" id="PTHR13405:SF11">
    <property type="entry name" value="NUCLEAR PORE COMPLEX PROTEIN NUP133"/>
    <property type="match status" value="1"/>
</dbReference>
<comment type="subcellular location">
    <subcellularLocation>
        <location evidence="1">Nucleus</location>
    </subcellularLocation>
</comment>
<dbReference type="GO" id="GO:0031080">
    <property type="term" value="C:nuclear pore outer ring"/>
    <property type="evidence" value="ECO:0007669"/>
    <property type="project" value="TreeGrafter"/>
</dbReference>
<dbReference type="Gene3D" id="1.20.58.1380">
    <property type="match status" value="1"/>
</dbReference>
<dbReference type="PANTHER" id="PTHR13405">
    <property type="entry name" value="NUCLEAR PORE COMPLEX PROTEIN NUP133"/>
    <property type="match status" value="1"/>
</dbReference>
<feature type="compositionally biased region" description="Polar residues" evidence="5">
    <location>
        <begin position="1"/>
        <end position="23"/>
    </location>
</feature>
<proteinExistence type="inferred from homology"/>
<dbReference type="GO" id="GO:0006606">
    <property type="term" value="P:protein import into nucleus"/>
    <property type="evidence" value="ECO:0007669"/>
    <property type="project" value="TreeGrafter"/>
</dbReference>
<comment type="caution">
    <text evidence="6">The sequence shown here is derived from an EMBL/GenBank/DDBJ whole genome shotgun (WGS) entry which is preliminary data.</text>
</comment>
<keyword evidence="3" id="KW-0813">Transport</keyword>
<evidence type="ECO:0000256" key="2">
    <source>
        <dbReference type="ARBA" id="ARBA00005569"/>
    </source>
</evidence>
<dbReference type="SUPFAM" id="SSF117289">
    <property type="entry name" value="Nucleoporin domain"/>
    <property type="match status" value="1"/>
</dbReference>
<keyword evidence="7" id="KW-1185">Reference proteome</keyword>
<reference evidence="6" key="1">
    <citation type="submission" date="2021-06" db="EMBL/GenBank/DDBJ databases">
        <authorList>
            <person name="Kallberg Y."/>
            <person name="Tangrot J."/>
            <person name="Rosling A."/>
        </authorList>
    </citation>
    <scope>NUCLEOTIDE SEQUENCE</scope>
    <source>
        <strain evidence="6">FL130A</strain>
    </source>
</reference>
<sequence length="1276" mass="147119">MFTESYTSKQKTHSDMFSQTSENIARPKFTREPSYFASDPIPTTSAQGSSPEPGQGSIIQHVTFANQDTFFPVEHSNESSFSVIEDESRLFEPTPTPGPFRSANASHIMESQETPIKFKFGDVSVVYLSFIPYQIRDKLPQVINKSTCNAVLNSNNKTVALVTKTKCFSWIYKHDDREEKIFKPFMPPTLRDEFPLPIDNNPPQQSQPQMANQPFVCIVPPTRNVLTAGLIACSPKGQVRYWRNVFNIAEDLKHYQSLQLPVQGNDHGVYLKLHEIGESKDSSSNQSVIIFGTNKSALFQIFIHNNDAFNDTLSYSILSRPSMFFFGNSVRYDPTTIVASALARQSDYIHSDSLYILTQNAIEEWTLSDVKRPLKYVGGEDIIQMILERLPEYDQGLQDRNRLVILDMDVNKNSELLILVAFIKDQSEWHYYIVLMMKIDNSTYQINEANLLKIPESMTPSDDAHLIIPQGGLAVFVVLPDAIVFATKSKDSNEYVNIDALYQQTIILRDKSNKIIGFGTKESKSWISEQVDDVCKLDIITTKTGIMSCQVAIADIQEFAEATPKSEDEHEFKAQETANLKKKIDDCITFILQENSPFVIYLEHDYTGDLETVAIEINQDILESQSSHITDTLILNNHLNYRLNRAIHLVKFIKTCGFYHKIKEDTRHRLFSDAEKLACAKRMWELHEHRLQKQESGLLHINFLSEAIKEYFRHHEFASDEDINRVKDIGEIFPILYNLVEQELDEYRDETEVQLIEEANAIALYTMKGVFEFRKDLGIEYELTERDNRYSFTTQEEIIEVFNFLFDKTISLVEHYDMAGLSSLKSQAVQLANILFGMSTDRFILQVYRNRWLGILQSLAKIDKKEEAFQTADTYKDFHSLAVLCVESDSNPENRDAYIRKYINVHGEQFAYELYNYYLQKNRLYSLLFEEHAMEHKELLQKYLHERNISRLAWLHDIGMENFREVAERAARAASVENKIEKKNVLLSIAKLAMLEAEDEDAERFIDETDSNLWYNKGQENIYDKYITEIGTAGTYRADLETQAKSILQKFAPSLPQEKPTFAKVFLHLVKQVLNKKLLKPYDFVDLLTLPDIVETEHFVHAIQIVDYDNKSRFSVDSTYKIVIGTIWRRIYLHDGDHWKTLTNTNSLSDYEIIEQLRQTATYKTIESLIQFREDVDWHDYFCRLGDAMFPCSTTLNLSRLFPEADEEFLSSLLIDYDHENKSLQDYIETTRIEDNSMPRVNGPPSWGGVELGSTSILTGPRIAGSPGRESYGIQQ</sequence>
<accession>A0A9N8Z6U1</accession>
<dbReference type="OrthoDB" id="103454at2759"/>
<dbReference type="GO" id="GO:0017056">
    <property type="term" value="F:structural constituent of nuclear pore"/>
    <property type="evidence" value="ECO:0007669"/>
    <property type="project" value="InterPro"/>
</dbReference>
<evidence type="ECO:0000256" key="1">
    <source>
        <dbReference type="ARBA" id="ARBA00004123"/>
    </source>
</evidence>
<dbReference type="InterPro" id="IPR015943">
    <property type="entry name" value="WD40/YVTN_repeat-like_dom_sf"/>
</dbReference>
<dbReference type="GO" id="GO:0000972">
    <property type="term" value="P:transcription-dependent tethering of RNA polymerase II gene DNA at nuclear periphery"/>
    <property type="evidence" value="ECO:0007669"/>
    <property type="project" value="TreeGrafter"/>
</dbReference>
<protein>
    <submittedName>
        <fullName evidence="6">3072_t:CDS:1</fullName>
    </submittedName>
</protein>
<feature type="region of interest" description="Disordered" evidence="5">
    <location>
        <begin position="1"/>
        <end position="57"/>
    </location>
</feature>
<dbReference type="GO" id="GO:0016973">
    <property type="term" value="P:poly(A)+ mRNA export from nucleus"/>
    <property type="evidence" value="ECO:0007669"/>
    <property type="project" value="TreeGrafter"/>
</dbReference>
<gene>
    <name evidence="6" type="ORF">ALEPTO_LOCUS2107</name>
</gene>
<dbReference type="InterPro" id="IPR037624">
    <property type="entry name" value="Nup133-like"/>
</dbReference>
<dbReference type="EMBL" id="CAJVPS010000281">
    <property type="protein sequence ID" value="CAG8473108.1"/>
    <property type="molecule type" value="Genomic_DNA"/>
</dbReference>
<evidence type="ECO:0000313" key="7">
    <source>
        <dbReference type="Proteomes" id="UP000789508"/>
    </source>
</evidence>
<evidence type="ECO:0000313" key="6">
    <source>
        <dbReference type="EMBL" id="CAG8473108.1"/>
    </source>
</evidence>
<dbReference type="Gene3D" id="2.130.10.10">
    <property type="entry name" value="YVTN repeat-like/Quinoprotein amine dehydrogenase"/>
    <property type="match status" value="1"/>
</dbReference>